<proteinExistence type="predicted"/>
<evidence type="ECO:0000259" key="4">
    <source>
        <dbReference type="PROSITE" id="PS51077"/>
    </source>
</evidence>
<name>A0ABY5PDV9_9ACTN</name>
<dbReference type="InterPro" id="IPR050707">
    <property type="entry name" value="HTH_MetabolicPath_Reg"/>
</dbReference>
<keyword evidence="3" id="KW-0804">Transcription</keyword>
<dbReference type="EMBL" id="CP088295">
    <property type="protein sequence ID" value="UUY02831.1"/>
    <property type="molecule type" value="Genomic_DNA"/>
</dbReference>
<evidence type="ECO:0000313" key="7">
    <source>
        <dbReference type="Proteomes" id="UP001058860"/>
    </source>
</evidence>
<dbReference type="RefSeq" id="WP_353863354.1">
    <property type="nucleotide sequence ID" value="NZ_CP088295.1"/>
</dbReference>
<dbReference type="Pfam" id="PF01614">
    <property type="entry name" value="IclR_C"/>
    <property type="match status" value="1"/>
</dbReference>
<evidence type="ECO:0000313" key="6">
    <source>
        <dbReference type="EMBL" id="UUY02831.1"/>
    </source>
</evidence>
<dbReference type="PANTHER" id="PTHR30136">
    <property type="entry name" value="HELIX-TURN-HELIX TRANSCRIPTIONAL REGULATOR, ICLR FAMILY"/>
    <property type="match status" value="1"/>
</dbReference>
<dbReference type="PANTHER" id="PTHR30136:SF24">
    <property type="entry name" value="HTH-TYPE TRANSCRIPTIONAL REPRESSOR ALLR"/>
    <property type="match status" value="1"/>
</dbReference>
<gene>
    <name evidence="6" type="ORF">LRS13_19405</name>
</gene>
<sequence length="257" mass="27490">MQTIDRAVSILQAVAQAPAGLTLSELSRETGLAPATCHRLLSSLASSAMVERNDNTKRWRPGLGLVRIAGSVSPAAGWGSLVDPVLVELRDRWQECFYFSNLTDGQVVCVRSVETTEPHRISVSVPLGRRMSLHASAAAKAILAHLTEDEARRLLDSVPLEQFTSYTLPTPDDVVRDLSATRDRGFAVCDQEMELGVAAYAAAIPGPPGEAPRSLGVIGHRERLAARMRAGLLDALLTAAEDLSGATGTSLPRAMAW</sequence>
<dbReference type="InterPro" id="IPR014757">
    <property type="entry name" value="Tscrpt_reg_IclR_C"/>
</dbReference>
<dbReference type="InterPro" id="IPR036388">
    <property type="entry name" value="WH-like_DNA-bd_sf"/>
</dbReference>
<feature type="domain" description="IclR-ED" evidence="5">
    <location>
        <begin position="64"/>
        <end position="249"/>
    </location>
</feature>
<accession>A0ABY5PDV9</accession>
<dbReference type="InterPro" id="IPR029016">
    <property type="entry name" value="GAF-like_dom_sf"/>
</dbReference>
<dbReference type="Proteomes" id="UP001058860">
    <property type="component" value="Chromosome"/>
</dbReference>
<keyword evidence="7" id="KW-1185">Reference proteome</keyword>
<evidence type="ECO:0000259" key="5">
    <source>
        <dbReference type="PROSITE" id="PS51078"/>
    </source>
</evidence>
<organism evidence="6 7">
    <name type="scientific">Svornostia abyssi</name>
    <dbReference type="NCBI Taxonomy" id="2898438"/>
    <lineage>
        <taxon>Bacteria</taxon>
        <taxon>Bacillati</taxon>
        <taxon>Actinomycetota</taxon>
        <taxon>Thermoleophilia</taxon>
        <taxon>Solirubrobacterales</taxon>
        <taxon>Baekduiaceae</taxon>
        <taxon>Svornostia</taxon>
    </lineage>
</organism>
<protein>
    <submittedName>
        <fullName evidence="6">IclR family transcriptional regulator</fullName>
    </submittedName>
</protein>
<evidence type="ECO:0000256" key="3">
    <source>
        <dbReference type="ARBA" id="ARBA00023163"/>
    </source>
</evidence>
<dbReference type="InterPro" id="IPR005471">
    <property type="entry name" value="Tscrpt_reg_IclR_N"/>
</dbReference>
<dbReference type="Gene3D" id="3.30.450.40">
    <property type="match status" value="1"/>
</dbReference>
<reference evidence="7" key="1">
    <citation type="submission" date="2021-11" db="EMBL/GenBank/DDBJ databases">
        <title>Cultivation dependent microbiological survey of springs from the worlds oldest radium mine currently devoted to the extraction of radon-saturated water.</title>
        <authorList>
            <person name="Kapinusova G."/>
            <person name="Smrhova T."/>
            <person name="Strejcek M."/>
            <person name="Suman J."/>
            <person name="Jani K."/>
            <person name="Pajer P."/>
            <person name="Uhlik O."/>
        </authorList>
    </citation>
    <scope>NUCLEOTIDE SEQUENCE [LARGE SCALE GENOMIC DNA]</scope>
    <source>
        <strain evidence="7">J379</strain>
    </source>
</reference>
<evidence type="ECO:0000256" key="1">
    <source>
        <dbReference type="ARBA" id="ARBA00023015"/>
    </source>
</evidence>
<dbReference type="PROSITE" id="PS51078">
    <property type="entry name" value="ICLR_ED"/>
    <property type="match status" value="1"/>
</dbReference>
<dbReference type="Gene3D" id="1.10.10.10">
    <property type="entry name" value="Winged helix-like DNA-binding domain superfamily/Winged helix DNA-binding domain"/>
    <property type="match status" value="1"/>
</dbReference>
<dbReference type="SUPFAM" id="SSF55781">
    <property type="entry name" value="GAF domain-like"/>
    <property type="match status" value="1"/>
</dbReference>
<feature type="domain" description="HTH iclR-type" evidence="4">
    <location>
        <begin position="1"/>
        <end position="63"/>
    </location>
</feature>
<keyword evidence="1" id="KW-0805">Transcription regulation</keyword>
<dbReference type="SMART" id="SM00346">
    <property type="entry name" value="HTH_ICLR"/>
    <property type="match status" value="1"/>
</dbReference>
<dbReference type="Pfam" id="PF09339">
    <property type="entry name" value="HTH_IclR"/>
    <property type="match status" value="1"/>
</dbReference>
<dbReference type="PROSITE" id="PS51077">
    <property type="entry name" value="HTH_ICLR"/>
    <property type="match status" value="1"/>
</dbReference>
<keyword evidence="2" id="KW-0238">DNA-binding</keyword>
<evidence type="ECO:0000256" key="2">
    <source>
        <dbReference type="ARBA" id="ARBA00023125"/>
    </source>
</evidence>
<dbReference type="InterPro" id="IPR036390">
    <property type="entry name" value="WH_DNA-bd_sf"/>
</dbReference>
<dbReference type="SUPFAM" id="SSF46785">
    <property type="entry name" value="Winged helix' DNA-binding domain"/>
    <property type="match status" value="1"/>
</dbReference>